<reference evidence="10 11" key="1">
    <citation type="submission" date="2023-07" db="EMBL/GenBank/DDBJ databases">
        <title>Sequencing the genomes of 1000 actinobacteria strains.</title>
        <authorList>
            <person name="Klenk H.-P."/>
        </authorList>
    </citation>
    <scope>NUCLEOTIDE SEQUENCE [LARGE SCALE GENOMIC DNA]</scope>
    <source>
        <strain evidence="10 11">DSM 20167</strain>
    </source>
</reference>
<dbReference type="InterPro" id="IPR000515">
    <property type="entry name" value="MetI-like"/>
</dbReference>
<proteinExistence type="inferred from homology"/>
<dbReference type="EMBL" id="JAVDYI010000001">
    <property type="protein sequence ID" value="MDR7358961.1"/>
    <property type="molecule type" value="Genomic_DNA"/>
</dbReference>
<sequence length="282" mass="30353">MHRKADDLRIDAVPVKHYGQWIMAAAATVLLAAFLLAMARNENLDYSVVASNLFAGSILKGLLVTFQLTAVSIVAGTIIGVLLAIAKLSHNKVLSGLASGYVWFFRGVPLLVLILIFGNFALLFETLGIGIPFTGIMFFEVETNAVMTTFVAAALALSIHEGAYMAEIVRGGILGIDEGQKEAAAALGMRSSIAMWRIVLPQALRMIIPPTGNQLILLLKSSSLVSVIAGGEIMTAINDIAAVNYRTVEMFFVASFWYLVIVSVLSIGQGFLERRAARGYTR</sequence>
<evidence type="ECO:0000256" key="6">
    <source>
        <dbReference type="ARBA" id="ARBA00022989"/>
    </source>
</evidence>
<feature type="transmembrane region" description="Helical" evidence="8">
    <location>
        <begin position="59"/>
        <end position="86"/>
    </location>
</feature>
<evidence type="ECO:0000256" key="5">
    <source>
        <dbReference type="ARBA" id="ARBA00022970"/>
    </source>
</evidence>
<gene>
    <name evidence="10" type="ORF">J2S64_002652</name>
</gene>
<dbReference type="CDD" id="cd06261">
    <property type="entry name" value="TM_PBP2"/>
    <property type="match status" value="1"/>
</dbReference>
<comment type="subcellular location">
    <subcellularLocation>
        <location evidence="1 8">Cell membrane</location>
        <topology evidence="1 8">Multi-pass membrane protein</topology>
    </subcellularLocation>
</comment>
<keyword evidence="6 8" id="KW-1133">Transmembrane helix</keyword>
<dbReference type="InterPro" id="IPR043429">
    <property type="entry name" value="ArtM/GltK/GlnP/TcyL/YhdX-like"/>
</dbReference>
<feature type="transmembrane region" description="Helical" evidence="8">
    <location>
        <begin position="215"/>
        <end position="238"/>
    </location>
</feature>
<keyword evidence="5" id="KW-0029">Amino-acid transport</keyword>
<dbReference type="InterPro" id="IPR010065">
    <property type="entry name" value="AA_ABC_transptr_permease_3TM"/>
</dbReference>
<feature type="transmembrane region" description="Helical" evidence="8">
    <location>
        <begin position="250"/>
        <end position="272"/>
    </location>
</feature>
<dbReference type="RefSeq" id="WP_310291107.1">
    <property type="nucleotide sequence ID" value="NZ_BAAAWO010000001.1"/>
</dbReference>
<dbReference type="Gene3D" id="1.10.3720.10">
    <property type="entry name" value="MetI-like"/>
    <property type="match status" value="1"/>
</dbReference>
<keyword evidence="2 8" id="KW-0813">Transport</keyword>
<keyword evidence="11" id="KW-1185">Reference proteome</keyword>
<evidence type="ECO:0000256" key="8">
    <source>
        <dbReference type="RuleBase" id="RU363032"/>
    </source>
</evidence>
<feature type="transmembrane region" description="Helical" evidence="8">
    <location>
        <begin position="136"/>
        <end position="157"/>
    </location>
</feature>
<dbReference type="PANTHER" id="PTHR30614:SF0">
    <property type="entry name" value="L-CYSTINE TRANSPORT SYSTEM PERMEASE PROTEIN TCYL"/>
    <property type="match status" value="1"/>
</dbReference>
<evidence type="ECO:0000256" key="7">
    <source>
        <dbReference type="ARBA" id="ARBA00023136"/>
    </source>
</evidence>
<evidence type="ECO:0000256" key="4">
    <source>
        <dbReference type="ARBA" id="ARBA00022692"/>
    </source>
</evidence>
<protein>
    <submittedName>
        <fullName evidence="10">Polar amino acid transport system permease protein</fullName>
    </submittedName>
</protein>
<dbReference type="NCBIfam" id="TIGR01726">
    <property type="entry name" value="HEQRo_perm_3TM"/>
    <property type="match status" value="1"/>
</dbReference>
<dbReference type="PANTHER" id="PTHR30614">
    <property type="entry name" value="MEMBRANE COMPONENT OF AMINO ACID ABC TRANSPORTER"/>
    <property type="match status" value="1"/>
</dbReference>
<keyword evidence="3" id="KW-1003">Cell membrane</keyword>
<evidence type="ECO:0000313" key="10">
    <source>
        <dbReference type="EMBL" id="MDR7358961.1"/>
    </source>
</evidence>
<accession>A0ABU2BL55</accession>
<organism evidence="10 11">
    <name type="scientific">Paeniglutamicibacter sulfureus</name>
    <dbReference type="NCBI Taxonomy" id="43666"/>
    <lineage>
        <taxon>Bacteria</taxon>
        <taxon>Bacillati</taxon>
        <taxon>Actinomycetota</taxon>
        <taxon>Actinomycetes</taxon>
        <taxon>Micrococcales</taxon>
        <taxon>Micrococcaceae</taxon>
        <taxon>Paeniglutamicibacter</taxon>
    </lineage>
</organism>
<evidence type="ECO:0000256" key="1">
    <source>
        <dbReference type="ARBA" id="ARBA00004651"/>
    </source>
</evidence>
<comment type="caution">
    <text evidence="10">The sequence shown here is derived from an EMBL/GenBank/DDBJ whole genome shotgun (WGS) entry which is preliminary data.</text>
</comment>
<name>A0ABU2BL55_9MICC</name>
<evidence type="ECO:0000313" key="11">
    <source>
        <dbReference type="Proteomes" id="UP001183817"/>
    </source>
</evidence>
<keyword evidence="4 8" id="KW-0812">Transmembrane</keyword>
<keyword evidence="7 8" id="KW-0472">Membrane</keyword>
<dbReference type="SUPFAM" id="SSF161098">
    <property type="entry name" value="MetI-like"/>
    <property type="match status" value="1"/>
</dbReference>
<dbReference type="InterPro" id="IPR035906">
    <property type="entry name" value="MetI-like_sf"/>
</dbReference>
<dbReference type="Pfam" id="PF00528">
    <property type="entry name" value="BPD_transp_1"/>
    <property type="match status" value="1"/>
</dbReference>
<dbReference type="PROSITE" id="PS50928">
    <property type="entry name" value="ABC_TM1"/>
    <property type="match status" value="1"/>
</dbReference>
<comment type="similarity">
    <text evidence="8">Belongs to the binding-protein-dependent transport system permease family.</text>
</comment>
<evidence type="ECO:0000256" key="2">
    <source>
        <dbReference type="ARBA" id="ARBA00022448"/>
    </source>
</evidence>
<feature type="transmembrane region" description="Helical" evidence="8">
    <location>
        <begin position="21"/>
        <end position="39"/>
    </location>
</feature>
<dbReference type="Proteomes" id="UP001183817">
    <property type="component" value="Unassembled WGS sequence"/>
</dbReference>
<feature type="transmembrane region" description="Helical" evidence="8">
    <location>
        <begin position="98"/>
        <end position="124"/>
    </location>
</feature>
<feature type="domain" description="ABC transmembrane type-1" evidence="9">
    <location>
        <begin position="62"/>
        <end position="269"/>
    </location>
</feature>
<evidence type="ECO:0000259" key="9">
    <source>
        <dbReference type="PROSITE" id="PS50928"/>
    </source>
</evidence>
<evidence type="ECO:0000256" key="3">
    <source>
        <dbReference type="ARBA" id="ARBA00022475"/>
    </source>
</evidence>